<gene>
    <name evidence="5" type="ORF">GCM10011430_11000</name>
</gene>
<evidence type="ECO:0000259" key="3">
    <source>
        <dbReference type="PROSITE" id="PS50042"/>
    </source>
</evidence>
<dbReference type="InterPro" id="IPR018490">
    <property type="entry name" value="cNMP-bd_dom_sf"/>
</dbReference>
<dbReference type="CDD" id="cd00038">
    <property type="entry name" value="CAP_ED"/>
    <property type="match status" value="1"/>
</dbReference>
<dbReference type="PANTHER" id="PTHR45138">
    <property type="entry name" value="REGULATORY COMPONENTS OF SENSORY TRANSDUCTION SYSTEM"/>
    <property type="match status" value="1"/>
</dbReference>
<accession>A0A8J3F5V4</accession>
<dbReference type="Proteomes" id="UP000627205">
    <property type="component" value="Unassembled WGS sequence"/>
</dbReference>
<dbReference type="RefSeq" id="WP_188420040.1">
    <property type="nucleotide sequence ID" value="NZ_BMDP01000002.1"/>
</dbReference>
<feature type="domain" description="Cyclic nucleotide-binding" evidence="3">
    <location>
        <begin position="54"/>
        <end position="138"/>
    </location>
</feature>
<comment type="catalytic activity">
    <reaction evidence="2">
        <text>2 GTP = 3',3'-c-di-GMP + 2 diphosphate</text>
        <dbReference type="Rhea" id="RHEA:24898"/>
        <dbReference type="ChEBI" id="CHEBI:33019"/>
        <dbReference type="ChEBI" id="CHEBI:37565"/>
        <dbReference type="ChEBI" id="CHEBI:58805"/>
        <dbReference type="EC" id="2.7.7.65"/>
    </reaction>
</comment>
<dbReference type="PROSITE" id="PS50042">
    <property type="entry name" value="CNMP_BINDING_3"/>
    <property type="match status" value="1"/>
</dbReference>
<evidence type="ECO:0000313" key="5">
    <source>
        <dbReference type="EMBL" id="GGI53926.1"/>
    </source>
</evidence>
<dbReference type="InterPro" id="IPR000595">
    <property type="entry name" value="cNMP-bd_dom"/>
</dbReference>
<dbReference type="GO" id="GO:0005886">
    <property type="term" value="C:plasma membrane"/>
    <property type="evidence" value="ECO:0007669"/>
    <property type="project" value="TreeGrafter"/>
</dbReference>
<dbReference type="InterPro" id="IPR050469">
    <property type="entry name" value="Diguanylate_Cyclase"/>
</dbReference>
<dbReference type="PROSITE" id="PS50887">
    <property type="entry name" value="GGDEF"/>
    <property type="match status" value="1"/>
</dbReference>
<dbReference type="InterPro" id="IPR014710">
    <property type="entry name" value="RmlC-like_jellyroll"/>
</dbReference>
<feature type="domain" description="GGDEF" evidence="4">
    <location>
        <begin position="190"/>
        <end position="321"/>
    </location>
</feature>
<evidence type="ECO:0000313" key="6">
    <source>
        <dbReference type="Proteomes" id="UP000627205"/>
    </source>
</evidence>
<dbReference type="InterPro" id="IPR043128">
    <property type="entry name" value="Rev_trsase/Diguanyl_cyclase"/>
</dbReference>
<dbReference type="InterPro" id="IPR000160">
    <property type="entry name" value="GGDEF_dom"/>
</dbReference>
<dbReference type="GO" id="GO:0052621">
    <property type="term" value="F:diguanylate cyclase activity"/>
    <property type="evidence" value="ECO:0007669"/>
    <property type="project" value="UniProtKB-EC"/>
</dbReference>
<evidence type="ECO:0000256" key="2">
    <source>
        <dbReference type="ARBA" id="ARBA00034247"/>
    </source>
</evidence>
<dbReference type="Pfam" id="PF00990">
    <property type="entry name" value="GGDEF"/>
    <property type="match status" value="1"/>
</dbReference>
<dbReference type="InterPro" id="IPR029787">
    <property type="entry name" value="Nucleotide_cyclase"/>
</dbReference>
<reference evidence="5" key="1">
    <citation type="journal article" date="2014" name="Int. J. Syst. Evol. Microbiol.">
        <title>Complete genome sequence of Corynebacterium casei LMG S-19264T (=DSM 44701T), isolated from a smear-ripened cheese.</title>
        <authorList>
            <consortium name="US DOE Joint Genome Institute (JGI-PGF)"/>
            <person name="Walter F."/>
            <person name="Albersmeier A."/>
            <person name="Kalinowski J."/>
            <person name="Ruckert C."/>
        </authorList>
    </citation>
    <scope>NUCLEOTIDE SEQUENCE</scope>
    <source>
        <strain evidence="5">CCM 7664</strain>
    </source>
</reference>
<proteinExistence type="predicted"/>
<dbReference type="NCBIfam" id="TIGR00254">
    <property type="entry name" value="GGDEF"/>
    <property type="match status" value="1"/>
</dbReference>
<dbReference type="EC" id="2.7.7.65" evidence="1"/>
<dbReference type="SUPFAM" id="SSF51206">
    <property type="entry name" value="cAMP-binding domain-like"/>
    <property type="match status" value="1"/>
</dbReference>
<dbReference type="SUPFAM" id="SSF55073">
    <property type="entry name" value="Nucleotide cyclase"/>
    <property type="match status" value="1"/>
</dbReference>
<dbReference type="Gene3D" id="3.30.70.270">
    <property type="match status" value="1"/>
</dbReference>
<reference evidence="5" key="2">
    <citation type="submission" date="2020-09" db="EMBL/GenBank/DDBJ databases">
        <authorList>
            <person name="Sun Q."/>
            <person name="Sedlacek I."/>
        </authorList>
    </citation>
    <scope>NUCLEOTIDE SEQUENCE</scope>
    <source>
        <strain evidence="5">CCM 7664</strain>
    </source>
</reference>
<keyword evidence="6" id="KW-1185">Reference proteome</keyword>
<dbReference type="FunFam" id="3.30.70.270:FF:000001">
    <property type="entry name" value="Diguanylate cyclase domain protein"/>
    <property type="match status" value="1"/>
</dbReference>
<dbReference type="AlphaFoldDB" id="A0A8J3F5V4"/>
<dbReference type="Gene3D" id="2.60.120.10">
    <property type="entry name" value="Jelly Rolls"/>
    <property type="match status" value="1"/>
</dbReference>
<dbReference type="CDD" id="cd01949">
    <property type="entry name" value="GGDEF"/>
    <property type="match status" value="1"/>
</dbReference>
<sequence>MEPTTFAASGYDLAGLHLFENVTDPAVPALLASCTVLHLHAGQTVPISSGEACMHVVLRGTLGMLIEATDRLQPPRTEKILRGESTGELSVLDDTARAPILTALEETALLVIDSPTLWRLVDETDGVARNLLRQLSFRLRAANVQLRRREKVGEFYRRLSMADGLTGLHNRAWFNARLPALIGEAHAAQQPLSLLMIDLDHFKRLNDEHGHQAGDQALRVAAGVLLHALRPSDFAVRYGGEELSVILPGSNETGACMVAQRLCERLREAVVFDDMRSPLPHVTASFGVATLAPHQDADMLIAAADTALYRAKQAGRNRIAC</sequence>
<organism evidence="5 6">
    <name type="scientific">Oxalicibacterium solurbis</name>
    <dbReference type="NCBI Taxonomy" id="69280"/>
    <lineage>
        <taxon>Bacteria</taxon>
        <taxon>Pseudomonadati</taxon>
        <taxon>Pseudomonadota</taxon>
        <taxon>Betaproteobacteria</taxon>
        <taxon>Burkholderiales</taxon>
        <taxon>Oxalobacteraceae</taxon>
        <taxon>Oxalicibacterium</taxon>
    </lineage>
</organism>
<evidence type="ECO:0000256" key="1">
    <source>
        <dbReference type="ARBA" id="ARBA00012528"/>
    </source>
</evidence>
<dbReference type="PANTHER" id="PTHR45138:SF9">
    <property type="entry name" value="DIGUANYLATE CYCLASE DGCM-RELATED"/>
    <property type="match status" value="1"/>
</dbReference>
<dbReference type="GO" id="GO:1902201">
    <property type="term" value="P:negative regulation of bacterial-type flagellum-dependent cell motility"/>
    <property type="evidence" value="ECO:0007669"/>
    <property type="project" value="TreeGrafter"/>
</dbReference>
<dbReference type="SMART" id="SM00267">
    <property type="entry name" value="GGDEF"/>
    <property type="match status" value="1"/>
</dbReference>
<dbReference type="GO" id="GO:0043709">
    <property type="term" value="P:cell adhesion involved in single-species biofilm formation"/>
    <property type="evidence" value="ECO:0007669"/>
    <property type="project" value="TreeGrafter"/>
</dbReference>
<dbReference type="EMBL" id="BMDP01000002">
    <property type="protein sequence ID" value="GGI53926.1"/>
    <property type="molecule type" value="Genomic_DNA"/>
</dbReference>
<protein>
    <recommendedName>
        <fullName evidence="1">diguanylate cyclase</fullName>
        <ecNumber evidence="1">2.7.7.65</ecNumber>
    </recommendedName>
</protein>
<name>A0A8J3F5V4_9BURK</name>
<evidence type="ECO:0000259" key="4">
    <source>
        <dbReference type="PROSITE" id="PS50887"/>
    </source>
</evidence>
<comment type="caution">
    <text evidence="5">The sequence shown here is derived from an EMBL/GenBank/DDBJ whole genome shotgun (WGS) entry which is preliminary data.</text>
</comment>